<sequence length="727" mass="81480">MGAGRSGVLRKSSFLIYRLLWQVKLSQEVKVHFAEQLSCLQNKQQRDTELLEDIRSYSKQRAAIEREYGQALQRLASQFLKRDWQRGRSELSDSRSAFAVWKGVIDSTMCVGQARVTASENYRGMALEVAKTTRMSKEHLLKKSMEQLQKVQAEFLETVKEVGKSKKQFMHLQRVSEVAKEKAADVEARLQKSDHGIFHTKGSLQKLSNKFSGQLAQNAQQLAAAQNEYLLTLGAANAHLEHYYCTELPSVMKALDGDLYEWLRDHMTLISQTEIETCHITQEQFHGVLEASTQVCREQNLLLFLQDHTTFTLMRKQHFQPEGINKVCLLEPPSGSTGEGGLEKEARRWATRTARDYKIKTHSGQVLQRMEARRQQASEAEVADMERRMEEVRENVRKAEVSKVKADARLTLLRQTGLDVDAWLSGAMGQVLEELEQERRLSEARKSNRESATVAEEFDLAEFEDYDDDVDLFEDTGPSAGTTRTYPYTCRVIFGYQACQADELSISQGEELEVIEDGDMEEWVKGRNKVGQIGYIPEKYLLVLDSMGNEQRSGSWREGPSETAVDRELTNIMNTELVLEPGVWLVRALYDYEGQSAEELTFPEGAIIQVLPREEGDVDDGFWKGDFNGRIGVFPSLVVEEITGAGGAAGQELSSPSPPAFSPPVLLPGVRPGSSPSPEVLLGGCRQDGTASEHSSPDLTAARIRPLRAPPPPPAKAPEAEPELHLS</sequence>
<dbReference type="GO" id="GO:0008289">
    <property type="term" value="F:lipid binding"/>
    <property type="evidence" value="ECO:0007669"/>
    <property type="project" value="UniProtKB-KW"/>
</dbReference>
<feature type="domain" description="SH3" evidence="12">
    <location>
        <begin position="485"/>
        <end position="546"/>
    </location>
</feature>
<dbReference type="InterPro" id="IPR027267">
    <property type="entry name" value="AH/BAR_dom_sf"/>
</dbReference>
<evidence type="ECO:0000256" key="4">
    <source>
        <dbReference type="ARBA" id="ARBA00022737"/>
    </source>
</evidence>
<dbReference type="GO" id="GO:0030833">
    <property type="term" value="P:regulation of actin filament polymerization"/>
    <property type="evidence" value="ECO:0007669"/>
    <property type="project" value="TreeGrafter"/>
</dbReference>
<dbReference type="Pfam" id="PF00018">
    <property type="entry name" value="SH3_1"/>
    <property type="match status" value="1"/>
</dbReference>
<name>A0A7M4FS93_CROPO</name>
<dbReference type="PANTHER" id="PTHR15735">
    <property type="entry name" value="FCH AND DOUBLE SH3 DOMAINS PROTEIN"/>
    <property type="match status" value="1"/>
</dbReference>
<dbReference type="PROSITE" id="PS51741">
    <property type="entry name" value="F_BAR"/>
    <property type="match status" value="1"/>
</dbReference>
<keyword evidence="4" id="KW-0677">Repeat</keyword>
<evidence type="ECO:0000256" key="11">
    <source>
        <dbReference type="SAM" id="MobiDB-lite"/>
    </source>
</evidence>
<evidence type="ECO:0000256" key="1">
    <source>
        <dbReference type="ARBA" id="ARBA00004316"/>
    </source>
</evidence>
<evidence type="ECO:0000256" key="6">
    <source>
        <dbReference type="ARBA" id="ARBA00023121"/>
    </source>
</evidence>
<dbReference type="SMART" id="SM00055">
    <property type="entry name" value="FCH"/>
    <property type="match status" value="1"/>
</dbReference>
<dbReference type="Pfam" id="PF00611">
    <property type="entry name" value="FCH"/>
    <property type="match status" value="1"/>
</dbReference>
<evidence type="ECO:0000259" key="13">
    <source>
        <dbReference type="PROSITE" id="PS51741"/>
    </source>
</evidence>
<dbReference type="InterPro" id="IPR035460">
    <property type="entry name" value="FCHSD_SH3_1"/>
</dbReference>
<dbReference type="OMA" id="VFAAWRC"/>
<dbReference type="FunFam" id="2.30.30.40:FF:000060">
    <property type="entry name" value="FCH and double SH3 domains protein 2"/>
    <property type="match status" value="1"/>
</dbReference>
<dbReference type="InterPro" id="IPR031160">
    <property type="entry name" value="F_BAR_dom"/>
</dbReference>
<dbReference type="GO" id="GO:0031594">
    <property type="term" value="C:neuromuscular junction"/>
    <property type="evidence" value="ECO:0007669"/>
    <property type="project" value="TreeGrafter"/>
</dbReference>
<dbReference type="CDD" id="cd11761">
    <property type="entry name" value="SH3_FCHSD_1"/>
    <property type="match status" value="1"/>
</dbReference>
<protein>
    <submittedName>
        <fullName evidence="14">FCH and double SH3 domains 1</fullName>
    </submittedName>
</protein>
<evidence type="ECO:0000313" key="15">
    <source>
        <dbReference type="Proteomes" id="UP000594220"/>
    </source>
</evidence>
<dbReference type="InterPro" id="IPR001452">
    <property type="entry name" value="SH3_domain"/>
</dbReference>
<feature type="compositionally biased region" description="Pro residues" evidence="11">
    <location>
        <begin position="656"/>
        <end position="666"/>
    </location>
</feature>
<dbReference type="GeneTree" id="ENSGT00510000046732"/>
<keyword evidence="3" id="KW-0597">Phosphoprotein</keyword>
<evidence type="ECO:0000256" key="8">
    <source>
        <dbReference type="PROSITE-ProRule" id="PRU00192"/>
    </source>
</evidence>
<comment type="subcellular location">
    <subcellularLocation>
        <location evidence="1">Cell projection</location>
    </subcellularLocation>
</comment>
<dbReference type="Gene3D" id="2.30.30.40">
    <property type="entry name" value="SH3 Domains"/>
    <property type="match status" value="2"/>
</dbReference>
<dbReference type="GO" id="GO:0055037">
    <property type="term" value="C:recycling endosome"/>
    <property type="evidence" value="ECO:0007669"/>
    <property type="project" value="TreeGrafter"/>
</dbReference>
<feature type="domain" description="F-BAR" evidence="13">
    <location>
        <begin position="27"/>
        <end position="300"/>
    </location>
</feature>
<proteinExistence type="predicted"/>
<dbReference type="AlphaFoldDB" id="A0A7M4FS93"/>
<feature type="compositionally biased region" description="Polar residues" evidence="11">
    <location>
        <begin position="689"/>
        <end position="698"/>
    </location>
</feature>
<evidence type="ECO:0000256" key="3">
    <source>
        <dbReference type="ARBA" id="ARBA00022553"/>
    </source>
</evidence>
<organism evidence="14 15">
    <name type="scientific">Crocodylus porosus</name>
    <name type="common">Saltwater crocodile</name>
    <name type="synonym">Estuarine crocodile</name>
    <dbReference type="NCBI Taxonomy" id="8502"/>
    <lineage>
        <taxon>Eukaryota</taxon>
        <taxon>Metazoa</taxon>
        <taxon>Chordata</taxon>
        <taxon>Craniata</taxon>
        <taxon>Vertebrata</taxon>
        <taxon>Euteleostomi</taxon>
        <taxon>Archelosauria</taxon>
        <taxon>Archosauria</taxon>
        <taxon>Crocodylia</taxon>
        <taxon>Longirostres</taxon>
        <taxon>Crocodylidae</taxon>
        <taxon>Crocodylus</taxon>
    </lineage>
</organism>
<dbReference type="GO" id="GO:0007274">
    <property type="term" value="P:neuromuscular synaptic transmission"/>
    <property type="evidence" value="ECO:0007669"/>
    <property type="project" value="TreeGrafter"/>
</dbReference>
<dbReference type="GO" id="GO:0042995">
    <property type="term" value="C:cell projection"/>
    <property type="evidence" value="ECO:0007669"/>
    <property type="project" value="UniProtKB-SubCell"/>
</dbReference>
<feature type="compositionally biased region" description="Basic and acidic residues" evidence="11">
    <location>
        <begin position="718"/>
        <end position="727"/>
    </location>
</feature>
<dbReference type="InterPro" id="IPR036028">
    <property type="entry name" value="SH3-like_dom_sf"/>
</dbReference>
<dbReference type="GO" id="GO:1902905">
    <property type="term" value="P:positive regulation of supramolecular fiber organization"/>
    <property type="evidence" value="ECO:0007669"/>
    <property type="project" value="UniProtKB-ARBA"/>
</dbReference>
<dbReference type="FunFam" id="2.30.30.40:FF:000033">
    <property type="entry name" value="FCH and double SH3 domains protein 2"/>
    <property type="match status" value="1"/>
</dbReference>
<dbReference type="Ensembl" id="ENSCPRT00005004285.1">
    <property type="protein sequence ID" value="ENSCPRP00005003663.1"/>
    <property type="gene ID" value="ENSCPRG00005002675.1"/>
</dbReference>
<keyword evidence="7" id="KW-0966">Cell projection</keyword>
<dbReference type="InterPro" id="IPR001060">
    <property type="entry name" value="FCH_dom"/>
</dbReference>
<keyword evidence="15" id="KW-1185">Reference proteome</keyword>
<keyword evidence="5 9" id="KW-0175">Coiled coil</keyword>
<dbReference type="SUPFAM" id="SSF50044">
    <property type="entry name" value="SH3-domain"/>
    <property type="match status" value="2"/>
</dbReference>
<keyword evidence="2 8" id="KW-0728">SH3 domain</keyword>
<feature type="coiled-coil region" evidence="10">
    <location>
        <begin position="375"/>
        <end position="452"/>
    </location>
</feature>
<feature type="region of interest" description="Disordered" evidence="11">
    <location>
        <begin position="648"/>
        <end position="727"/>
    </location>
</feature>
<evidence type="ECO:0000256" key="9">
    <source>
        <dbReference type="PROSITE-ProRule" id="PRU01077"/>
    </source>
</evidence>
<evidence type="ECO:0000256" key="7">
    <source>
        <dbReference type="ARBA" id="ARBA00023273"/>
    </source>
</evidence>
<dbReference type="Gene3D" id="1.20.1270.60">
    <property type="entry name" value="Arfaptin homology (AH) domain/BAR domain"/>
    <property type="match status" value="1"/>
</dbReference>
<dbReference type="Pfam" id="PF14604">
    <property type="entry name" value="SH3_9"/>
    <property type="match status" value="1"/>
</dbReference>
<reference evidence="14" key="2">
    <citation type="submission" date="2025-09" db="UniProtKB">
        <authorList>
            <consortium name="Ensembl"/>
        </authorList>
    </citation>
    <scope>IDENTIFICATION</scope>
</reference>
<evidence type="ECO:0000313" key="14">
    <source>
        <dbReference type="Ensembl" id="ENSCPRP00005003663.1"/>
    </source>
</evidence>
<keyword evidence="6" id="KW-0446">Lipid-binding</keyword>
<dbReference type="FunFam" id="1.20.1270.60:FF:000041">
    <property type="entry name" value="F-BAR and double SH3 domains protein 1"/>
    <property type="match status" value="1"/>
</dbReference>
<dbReference type="SMART" id="SM00326">
    <property type="entry name" value="SH3"/>
    <property type="match status" value="2"/>
</dbReference>
<dbReference type="CDD" id="cd11762">
    <property type="entry name" value="SH3_FCHSD_2"/>
    <property type="match status" value="1"/>
</dbReference>
<evidence type="ECO:0000259" key="12">
    <source>
        <dbReference type="PROSITE" id="PS50002"/>
    </source>
</evidence>
<dbReference type="PANTHER" id="PTHR15735:SF4">
    <property type="entry name" value="F-BAR AND DOUBLE SH3 DOMAINS PROTEIN 1"/>
    <property type="match status" value="1"/>
</dbReference>
<dbReference type="PROSITE" id="PS50002">
    <property type="entry name" value="SH3"/>
    <property type="match status" value="2"/>
</dbReference>
<evidence type="ECO:0000256" key="2">
    <source>
        <dbReference type="ARBA" id="ARBA00022443"/>
    </source>
</evidence>
<evidence type="ECO:0000256" key="10">
    <source>
        <dbReference type="SAM" id="Coils"/>
    </source>
</evidence>
<accession>A0A7M4FS93</accession>
<reference evidence="14" key="1">
    <citation type="submission" date="2025-08" db="UniProtKB">
        <authorList>
            <consortium name="Ensembl"/>
        </authorList>
    </citation>
    <scope>IDENTIFICATION</scope>
</reference>
<dbReference type="GO" id="GO:0051495">
    <property type="term" value="P:positive regulation of cytoskeleton organization"/>
    <property type="evidence" value="ECO:0007669"/>
    <property type="project" value="UniProtKB-ARBA"/>
</dbReference>
<dbReference type="Proteomes" id="UP000594220">
    <property type="component" value="Unplaced"/>
</dbReference>
<gene>
    <name evidence="14" type="primary">FCHSD1</name>
</gene>
<evidence type="ECO:0000256" key="5">
    <source>
        <dbReference type="ARBA" id="ARBA00023054"/>
    </source>
</evidence>
<feature type="domain" description="SH3" evidence="12">
    <location>
        <begin position="581"/>
        <end position="644"/>
    </location>
</feature>
<dbReference type="SUPFAM" id="SSF103657">
    <property type="entry name" value="BAR/IMD domain-like"/>
    <property type="match status" value="1"/>
</dbReference>